<feature type="non-terminal residue" evidence="1">
    <location>
        <position position="1"/>
    </location>
</feature>
<dbReference type="EMBL" id="CVMU01000258">
    <property type="protein sequence ID" value="CRG84728.1"/>
    <property type="molecule type" value="Genomic_DNA"/>
</dbReference>
<reference evidence="1 2" key="1">
    <citation type="submission" date="2015-04" db="EMBL/GenBank/DDBJ databases">
        <authorList>
            <consortium name="Pathogen Informatics"/>
        </authorList>
    </citation>
    <scope>NUCLEOTIDE SEQUENCE [LARGE SCALE GENOMIC DNA]</scope>
    <source>
        <strain evidence="1 2">SGS1</strain>
    </source>
</reference>
<name>A0A1J1GK78_PLARL</name>
<gene>
    <name evidence="1" type="ORF">PRELSG_0027000</name>
</gene>
<feature type="non-terminal residue" evidence="1">
    <location>
        <position position="239"/>
    </location>
</feature>
<sequence length="239" mass="27272">MSLVDIINIEKSKSYDIKNILDEVQCSLMDSPMDPFYPSFKNENLPIYIEKESEILSTLPDLKIPPENLLLEHDLINVTDRKPFSVKKLVNTENVEHEDSAEIQDVLDEILNTLPDSLTEPIDLLPEHENSTIYAEAGPSNINLMNIKNVKDVDFYNLSNIFSDSSVTPNYFKGEFLNLLLKDQCSSINYEDILPTTSNLIIPENVKDEEYIKLQISPVDFPIEKPATTINYNEDMSLL</sequence>
<dbReference type="KEGG" id="prel:PRELSG_0027000"/>
<dbReference type="Proteomes" id="UP000220158">
    <property type="component" value="Unassembled WGS sequence"/>
</dbReference>
<evidence type="ECO:0000313" key="2">
    <source>
        <dbReference type="Proteomes" id="UP000220158"/>
    </source>
</evidence>
<accession>A0A1J1GK78</accession>
<dbReference type="VEuPathDB" id="PlasmoDB:PRELSG_0027000"/>
<dbReference type="GeneID" id="39734199"/>
<evidence type="ECO:0000313" key="1">
    <source>
        <dbReference type="EMBL" id="CRG84728.1"/>
    </source>
</evidence>
<protein>
    <submittedName>
        <fullName evidence="1">Fam-j protein</fullName>
    </submittedName>
</protein>
<keyword evidence="2" id="KW-1185">Reference proteome</keyword>
<organism evidence="1 2">
    <name type="scientific">Plasmodium relictum</name>
    <dbReference type="NCBI Taxonomy" id="85471"/>
    <lineage>
        <taxon>Eukaryota</taxon>
        <taxon>Sar</taxon>
        <taxon>Alveolata</taxon>
        <taxon>Apicomplexa</taxon>
        <taxon>Aconoidasida</taxon>
        <taxon>Haemosporida</taxon>
        <taxon>Plasmodiidae</taxon>
        <taxon>Plasmodium</taxon>
        <taxon>Plasmodium (Haemamoeba)</taxon>
    </lineage>
</organism>
<proteinExistence type="predicted"/>
<dbReference type="RefSeq" id="XP_028531165.1">
    <property type="nucleotide sequence ID" value="XM_028675701.1"/>
</dbReference>
<dbReference type="AlphaFoldDB" id="A0A1J1GK78"/>